<gene>
    <name evidence="1" type="ORF">PCOR1465_LOCUS113</name>
</gene>
<dbReference type="EMBL" id="HBFZ01000159">
    <property type="protein sequence ID" value="CAD8987333.1"/>
    <property type="molecule type" value="Transcribed_RNA"/>
</dbReference>
<proteinExistence type="predicted"/>
<organism evidence="1">
    <name type="scientific">Phaeocystis cordata</name>
    <dbReference type="NCBI Taxonomy" id="118079"/>
    <lineage>
        <taxon>Eukaryota</taxon>
        <taxon>Haptista</taxon>
        <taxon>Haptophyta</taxon>
        <taxon>Prymnesiophyceae</taxon>
        <taxon>Phaeocystales</taxon>
        <taxon>Phaeocystaceae</taxon>
        <taxon>Phaeocystis</taxon>
    </lineage>
</organism>
<dbReference type="Gene3D" id="3.40.50.1000">
    <property type="entry name" value="HAD superfamily/HAD-like"/>
    <property type="match status" value="1"/>
</dbReference>
<sequence>MHWRCFPSFPKGWDISKPASDRAELLRAARAKANAAMAAAEEAAVERHIHIGDAPYDIQAAEMAGCVPIGVTTGIFSEDVLRKASKNPDALVVLSSLESTEVDALVL</sequence>
<evidence type="ECO:0000313" key="1">
    <source>
        <dbReference type="EMBL" id="CAD8987333.1"/>
    </source>
</evidence>
<name>A0A7S1HPD1_9EUKA</name>
<dbReference type="SUPFAM" id="SSF56784">
    <property type="entry name" value="HAD-like"/>
    <property type="match status" value="1"/>
</dbReference>
<protein>
    <recommendedName>
        <fullName evidence="2">Phosphoglycolate phosphatase</fullName>
    </recommendedName>
</protein>
<dbReference type="Pfam" id="PF13242">
    <property type="entry name" value="Hydrolase_like"/>
    <property type="match status" value="1"/>
</dbReference>
<accession>A0A7S1HPD1</accession>
<dbReference type="InterPro" id="IPR036412">
    <property type="entry name" value="HAD-like_sf"/>
</dbReference>
<dbReference type="AlphaFoldDB" id="A0A7S1HPD1"/>
<dbReference type="InterPro" id="IPR023214">
    <property type="entry name" value="HAD_sf"/>
</dbReference>
<reference evidence="1" key="1">
    <citation type="submission" date="2021-01" db="EMBL/GenBank/DDBJ databases">
        <authorList>
            <person name="Corre E."/>
            <person name="Pelletier E."/>
            <person name="Niang G."/>
            <person name="Scheremetjew M."/>
            <person name="Finn R."/>
            <person name="Kale V."/>
            <person name="Holt S."/>
            <person name="Cochrane G."/>
            <person name="Meng A."/>
            <person name="Brown T."/>
            <person name="Cohen L."/>
        </authorList>
    </citation>
    <scope>NUCLEOTIDE SEQUENCE</scope>
    <source>
        <strain evidence="1">RCC1383</strain>
    </source>
</reference>
<evidence type="ECO:0008006" key="2">
    <source>
        <dbReference type="Google" id="ProtNLM"/>
    </source>
</evidence>